<dbReference type="Gene3D" id="3.90.228.10">
    <property type="match status" value="1"/>
</dbReference>
<sequence length="307" mass="34879">MEAADPEAHKCMECGITDCECTSFCPTEDDDRFCKCGHKRSAHAANDDETMVSAIPCYWTNQSVEEKSHFFEWIDCDDDTVQEIQQLVDASVKRTWTRDRGKGMKVPSGYTVAAVKRSENYKLWRKYVLKRSLIKQNLERDTDLPFEAYTVKTALAGTPSFMSGEPLDESCNEWLMWHGTSLEGAERICEIDFKQRLAGTATGTLYGRGTYFAESCTKADEYAQVSPDGEHAGLFAMLLCRVVGGRVRYTDEPEPDADALTADCLHGSYDAVLGDREKCRNTFREFVLFASDQAYPEYIVFYKRRFE</sequence>
<evidence type="ECO:0000313" key="3">
    <source>
        <dbReference type="EMBL" id="CAD8838603.1"/>
    </source>
</evidence>
<dbReference type="PANTHER" id="PTHR45740">
    <property type="entry name" value="POLY [ADP-RIBOSE] POLYMERASE"/>
    <property type="match status" value="1"/>
</dbReference>
<keyword evidence="1" id="KW-0520">NAD</keyword>
<gene>
    <name evidence="3" type="ORF">NSCI0253_LOCUS12951</name>
</gene>
<dbReference type="InterPro" id="IPR051712">
    <property type="entry name" value="ARTD-AVP"/>
</dbReference>
<dbReference type="GO" id="GO:0003950">
    <property type="term" value="F:NAD+ poly-ADP-ribosyltransferase activity"/>
    <property type="evidence" value="ECO:0007669"/>
    <property type="project" value="UniProtKB-UniRule"/>
</dbReference>
<accession>A0A7S1A0N2</accession>
<dbReference type="PANTHER" id="PTHR45740:SF2">
    <property type="entry name" value="POLY [ADP-RIBOSE] POLYMERASE"/>
    <property type="match status" value="1"/>
</dbReference>
<dbReference type="PROSITE" id="PS51059">
    <property type="entry name" value="PARP_CATALYTIC"/>
    <property type="match status" value="1"/>
</dbReference>
<dbReference type="AlphaFoldDB" id="A0A7S1A0N2"/>
<feature type="domain" description="PARP catalytic" evidence="2">
    <location>
        <begin position="55"/>
        <end position="307"/>
    </location>
</feature>
<keyword evidence="1" id="KW-0328">Glycosyltransferase</keyword>
<dbReference type="EMBL" id="HBFQ01018526">
    <property type="protein sequence ID" value="CAD8838603.1"/>
    <property type="molecule type" value="Transcribed_RNA"/>
</dbReference>
<evidence type="ECO:0000256" key="1">
    <source>
        <dbReference type="RuleBase" id="RU362114"/>
    </source>
</evidence>
<proteinExistence type="predicted"/>
<dbReference type="SUPFAM" id="SSF56399">
    <property type="entry name" value="ADP-ribosylation"/>
    <property type="match status" value="1"/>
</dbReference>
<dbReference type="GO" id="GO:0005634">
    <property type="term" value="C:nucleus"/>
    <property type="evidence" value="ECO:0007669"/>
    <property type="project" value="TreeGrafter"/>
</dbReference>
<dbReference type="GO" id="GO:1990404">
    <property type="term" value="F:NAD+-protein mono-ADP-ribosyltransferase activity"/>
    <property type="evidence" value="ECO:0007669"/>
    <property type="project" value="TreeGrafter"/>
</dbReference>
<name>A0A7S1A0N2_NOCSC</name>
<dbReference type="EC" id="2.4.2.-" evidence="1"/>
<keyword evidence="1" id="KW-0808">Transferase</keyword>
<evidence type="ECO:0000259" key="2">
    <source>
        <dbReference type="PROSITE" id="PS51059"/>
    </source>
</evidence>
<dbReference type="InterPro" id="IPR012317">
    <property type="entry name" value="Poly(ADP-ribose)pol_cat_dom"/>
</dbReference>
<reference evidence="3" key="1">
    <citation type="submission" date="2021-01" db="EMBL/GenBank/DDBJ databases">
        <authorList>
            <person name="Corre E."/>
            <person name="Pelletier E."/>
            <person name="Niang G."/>
            <person name="Scheremetjew M."/>
            <person name="Finn R."/>
            <person name="Kale V."/>
            <person name="Holt S."/>
            <person name="Cochrane G."/>
            <person name="Meng A."/>
            <person name="Brown T."/>
            <person name="Cohen L."/>
        </authorList>
    </citation>
    <scope>NUCLEOTIDE SEQUENCE</scope>
</reference>
<dbReference type="Pfam" id="PF00644">
    <property type="entry name" value="PARP"/>
    <property type="match status" value="1"/>
</dbReference>
<protein>
    <recommendedName>
        <fullName evidence="1">Poly [ADP-ribose] polymerase</fullName>
        <shortName evidence="1">PARP</shortName>
        <ecNumber evidence="1">2.4.2.-</ecNumber>
    </recommendedName>
</protein>
<organism evidence="3">
    <name type="scientific">Noctiluca scintillans</name>
    <name type="common">Sea sparkle</name>
    <name type="synonym">Red tide dinoflagellate</name>
    <dbReference type="NCBI Taxonomy" id="2966"/>
    <lineage>
        <taxon>Eukaryota</taxon>
        <taxon>Sar</taxon>
        <taxon>Alveolata</taxon>
        <taxon>Dinophyceae</taxon>
        <taxon>Noctilucales</taxon>
        <taxon>Noctilucaceae</taxon>
        <taxon>Noctiluca</taxon>
    </lineage>
</organism>